<keyword evidence="1" id="KW-0560">Oxidoreductase</keyword>
<keyword evidence="4" id="KW-0670">Pyruvate</keyword>
<dbReference type="InterPro" id="IPR006140">
    <property type="entry name" value="D-isomer_DH_NAD-bd"/>
</dbReference>
<protein>
    <submittedName>
        <fullName evidence="4">Glyoxylate/hydroxypyruvate reductase A</fullName>
    </submittedName>
</protein>
<comment type="caution">
    <text evidence="4">The sequence shown here is derived from an EMBL/GenBank/DDBJ whole genome shotgun (WGS) entry which is preliminary data.</text>
</comment>
<dbReference type="AlphaFoldDB" id="A0A6N9TCI4"/>
<dbReference type="PANTHER" id="PTHR43333">
    <property type="entry name" value="2-HACID_DH_C DOMAIN-CONTAINING PROTEIN"/>
    <property type="match status" value="1"/>
</dbReference>
<dbReference type="RefSeq" id="WP_163465094.1">
    <property type="nucleotide sequence ID" value="NZ_JAAAMG010000018.1"/>
</dbReference>
<dbReference type="PANTHER" id="PTHR43333:SF1">
    <property type="entry name" value="D-ISOMER SPECIFIC 2-HYDROXYACID DEHYDROGENASE NAD-BINDING DOMAIN-CONTAINING PROTEIN"/>
    <property type="match status" value="1"/>
</dbReference>
<proteinExistence type="predicted"/>
<dbReference type="SUPFAM" id="SSF51735">
    <property type="entry name" value="NAD(P)-binding Rossmann-fold domains"/>
    <property type="match status" value="1"/>
</dbReference>
<dbReference type="CDD" id="cd12164">
    <property type="entry name" value="GDH_like_2"/>
    <property type="match status" value="1"/>
</dbReference>
<evidence type="ECO:0000259" key="3">
    <source>
        <dbReference type="Pfam" id="PF02826"/>
    </source>
</evidence>
<dbReference type="SUPFAM" id="SSF52283">
    <property type="entry name" value="Formate/glycerate dehydrogenase catalytic domain-like"/>
    <property type="match status" value="1"/>
</dbReference>
<organism evidence="4 5">
    <name type="scientific">Jiella pacifica</name>
    <dbReference type="NCBI Taxonomy" id="2696469"/>
    <lineage>
        <taxon>Bacteria</taxon>
        <taxon>Pseudomonadati</taxon>
        <taxon>Pseudomonadota</taxon>
        <taxon>Alphaproteobacteria</taxon>
        <taxon>Hyphomicrobiales</taxon>
        <taxon>Aurantimonadaceae</taxon>
        <taxon>Jiella</taxon>
    </lineage>
</organism>
<gene>
    <name evidence="4" type="ORF">GTK09_19445</name>
</gene>
<dbReference type="GO" id="GO:0051287">
    <property type="term" value="F:NAD binding"/>
    <property type="evidence" value="ECO:0007669"/>
    <property type="project" value="InterPro"/>
</dbReference>
<dbReference type="Pfam" id="PF02826">
    <property type="entry name" value="2-Hacid_dh_C"/>
    <property type="match status" value="1"/>
</dbReference>
<evidence type="ECO:0000256" key="1">
    <source>
        <dbReference type="ARBA" id="ARBA00023002"/>
    </source>
</evidence>
<dbReference type="GO" id="GO:0016491">
    <property type="term" value="F:oxidoreductase activity"/>
    <property type="evidence" value="ECO:0007669"/>
    <property type="project" value="UniProtKB-KW"/>
</dbReference>
<evidence type="ECO:0000256" key="2">
    <source>
        <dbReference type="ARBA" id="ARBA00023027"/>
    </source>
</evidence>
<accession>A0A6N9TCI4</accession>
<dbReference type="EMBL" id="JAAAMG010000018">
    <property type="protein sequence ID" value="NDW06598.1"/>
    <property type="molecule type" value="Genomic_DNA"/>
</dbReference>
<evidence type="ECO:0000313" key="4">
    <source>
        <dbReference type="EMBL" id="NDW06598.1"/>
    </source>
</evidence>
<dbReference type="InterPro" id="IPR036291">
    <property type="entry name" value="NAD(P)-bd_dom_sf"/>
</dbReference>
<evidence type="ECO:0000313" key="5">
    <source>
        <dbReference type="Proteomes" id="UP000469011"/>
    </source>
</evidence>
<dbReference type="Gene3D" id="3.40.50.720">
    <property type="entry name" value="NAD(P)-binding Rossmann-like Domain"/>
    <property type="match status" value="2"/>
</dbReference>
<dbReference type="Proteomes" id="UP000469011">
    <property type="component" value="Unassembled WGS sequence"/>
</dbReference>
<keyword evidence="5" id="KW-1185">Reference proteome</keyword>
<name>A0A6N9TCI4_9HYPH</name>
<keyword evidence="2" id="KW-0520">NAD</keyword>
<sequence length="309" mass="33577">MALLYLSSAERAAVWRPLFERELPQVRFVEGEPAVEDPASIRYLAAWTLPDGVIDRYPNIEMVVSVGAGVDQLDLARLPENVLVARCVTESIGQMMRDYTVLGVLAMHRDLPRYIAQQRRGLWESGPVALARRRKVGVMGLGQLGLATLEALRPFGFRLAGWSRTARGIAGVETFSGKDGLLPFLADTDILVCLLPLTEDTRGILDAELFAALPEGACLVHAGRGRQLDHAALLNALGSGHIRGAFLDVTEPEPLPADHPFWSHPAVVLTPHVATITDFEEGALSAIASLRAHLNGGQIQGLVDRERGY</sequence>
<feature type="domain" description="D-isomer specific 2-hydroxyacid dehydrogenase NAD-binding" evidence="3">
    <location>
        <begin position="104"/>
        <end position="274"/>
    </location>
</feature>
<reference evidence="4 5" key="1">
    <citation type="submission" date="2020-01" db="EMBL/GenBank/DDBJ databases">
        <title>Jiella pacifica sp. nov.</title>
        <authorList>
            <person name="Xue Z."/>
            <person name="Zhu S."/>
            <person name="Chen J."/>
            <person name="Yang J."/>
        </authorList>
    </citation>
    <scope>NUCLEOTIDE SEQUENCE [LARGE SCALE GENOMIC DNA]</scope>
    <source>
        <strain evidence="4 5">40Bstr34</strain>
    </source>
</reference>